<evidence type="ECO:0000256" key="1">
    <source>
        <dbReference type="SAM" id="MobiDB-lite"/>
    </source>
</evidence>
<protein>
    <submittedName>
        <fullName evidence="2">Uncharacterized protein</fullName>
    </submittedName>
</protein>
<dbReference type="EMBL" id="CADCTZ010001840">
    <property type="protein sequence ID" value="CAA9424237.1"/>
    <property type="molecule type" value="Genomic_DNA"/>
</dbReference>
<gene>
    <name evidence="2" type="ORF">AVDCRST_MAG84-7370</name>
</gene>
<dbReference type="AlphaFoldDB" id="A0A6J4PSN7"/>
<sequence length="43" mass="4729">MGLDNSMSHIIRPMRSQVETGSKKRSSTALPNSLPKKVESCII</sequence>
<feature type="region of interest" description="Disordered" evidence="1">
    <location>
        <begin position="1"/>
        <end position="43"/>
    </location>
</feature>
<name>A0A6J4PSN7_9CYAN</name>
<evidence type="ECO:0000313" key="2">
    <source>
        <dbReference type="EMBL" id="CAA9424237.1"/>
    </source>
</evidence>
<proteinExistence type="predicted"/>
<accession>A0A6J4PSN7</accession>
<reference evidence="2" key="1">
    <citation type="submission" date="2020-02" db="EMBL/GenBank/DDBJ databases">
        <authorList>
            <person name="Meier V. D."/>
        </authorList>
    </citation>
    <scope>NUCLEOTIDE SEQUENCE</scope>
    <source>
        <strain evidence="2">AVDCRST_MAG84</strain>
    </source>
</reference>
<organism evidence="2">
    <name type="scientific">uncultured Microcoleus sp</name>
    <dbReference type="NCBI Taxonomy" id="259945"/>
    <lineage>
        <taxon>Bacteria</taxon>
        <taxon>Bacillati</taxon>
        <taxon>Cyanobacteriota</taxon>
        <taxon>Cyanophyceae</taxon>
        <taxon>Oscillatoriophycideae</taxon>
        <taxon>Oscillatoriales</taxon>
        <taxon>Microcoleaceae</taxon>
        <taxon>Microcoleus</taxon>
        <taxon>environmental samples</taxon>
    </lineage>
</organism>